<dbReference type="InterPro" id="IPR011009">
    <property type="entry name" value="Kinase-like_dom_sf"/>
</dbReference>
<keyword evidence="7" id="KW-0472">Membrane</keyword>
<proteinExistence type="predicted"/>
<dbReference type="Pfam" id="PF00069">
    <property type="entry name" value="Pkinase"/>
    <property type="match status" value="1"/>
</dbReference>
<dbReference type="PANTHER" id="PTHR43289:SF34">
    <property type="entry name" value="SERINE_THREONINE-PROTEIN KINASE YBDM-RELATED"/>
    <property type="match status" value="1"/>
</dbReference>
<feature type="region of interest" description="Disordered" evidence="6">
    <location>
        <begin position="897"/>
        <end position="1029"/>
    </location>
</feature>
<sequence>METDGARLAPLALDDPTEIGAFRLIGRLGSGGMGVVYFGRDTSGYPAAIKMVRAEYASDPGYRSRFAREVDLARRVHGRCIAPLLAAGPDDDRPWLAAAYVPGPTLRSYLAEHGPLRGTDLTAFATGMAEALAVVHCEGIVHRDLKPENVILSPEGPKVLDFGIAQALDEVSMTRADMVVGTPGWISPERYDGHRAGPASDMFCWGGLVASAASGRQPYGTGPVEVLRYRTVNEDPDTAAEELPDALHDVVRRALDREPERRPTAAEAFAAITGESVPDTGAAANDHLTRVATRMIDANWTVAVDDASADFPAEPLRATTARRPITFAGASVHQPAELAELLREHDRRAESWLIGDGAAKLRDWLDDIGDTAYDRDYLGRIASVEQAAVAITAFTTRYLPASRPVYRGSEVGIEGLRRLAAGTPQEHQLLSEAVLNEIPLIAASHQCGHPGCTRRCARLERVGTQTRSVVDAALTAAGRIGLRPAPTERDRAVAITVETIDESTRNDALRAVLSAWSALPVPWWRPVAGRALRAGPATGPGRSDLVLARLAAPYARAAAPHAWRRLARPSTWVGQGAPRVFVLALVLWCTAALAWSGMLTAGGLPADQHPGHPDASRYGTMIAAQVDLWPLFLLMALGLAVLPARRRAGAVLYGSLLALLYGWLANLAPLGPVPAPALLRTPIVDAVSAMGDSGWAPALVAGIAAPICFIWLMSSLPRDPAPYRCAPPLLPESSAVARAVVAIALLGIVIWLPFLAWLLLVTTLGPEADTVLSRAEIAEGFGVFIGVMLPISLAMGALAYLLWRRIGGHALYLAVVIQVVFLSGVLDRVAPKDFAALGGPGADFVRDHSEAAVMFAAVLVLPGCYGLGVWLSERLRYRRPPPKAPAGYPQPGYVPPAPGYRFPGPGHPSPMPAHAPPAPPLAAPGHRYPVPHPPPYPGTAHPSWPNPGTAHPSWPNPGTAHPAPPPGPQGTPYGHPAPGHPSPGRPQPHTGPAAPRPAPGGPPPTRVEPRGDRSEGTIAETRLGPDPGA</sequence>
<evidence type="ECO:0000256" key="5">
    <source>
        <dbReference type="PROSITE-ProRule" id="PRU10141"/>
    </source>
</evidence>
<evidence type="ECO:0000313" key="10">
    <source>
        <dbReference type="Proteomes" id="UP000240542"/>
    </source>
</evidence>
<dbReference type="GO" id="GO:0004674">
    <property type="term" value="F:protein serine/threonine kinase activity"/>
    <property type="evidence" value="ECO:0007669"/>
    <property type="project" value="UniProtKB-KW"/>
</dbReference>
<dbReference type="InterPro" id="IPR000719">
    <property type="entry name" value="Prot_kinase_dom"/>
</dbReference>
<keyword evidence="9" id="KW-0723">Serine/threonine-protein kinase</keyword>
<dbReference type="InterPro" id="IPR008271">
    <property type="entry name" value="Ser/Thr_kinase_AS"/>
</dbReference>
<dbReference type="Proteomes" id="UP000240542">
    <property type="component" value="Unassembled WGS sequence"/>
</dbReference>
<feature type="compositionally biased region" description="Pro residues" evidence="6">
    <location>
        <begin position="905"/>
        <end position="922"/>
    </location>
</feature>
<dbReference type="CDD" id="cd14014">
    <property type="entry name" value="STKc_PknB_like"/>
    <property type="match status" value="1"/>
</dbReference>
<feature type="binding site" evidence="5">
    <location>
        <position position="50"/>
    </location>
    <ligand>
        <name>ATP</name>
        <dbReference type="ChEBI" id="CHEBI:30616"/>
    </ligand>
</feature>
<keyword evidence="2 5" id="KW-0547">Nucleotide-binding</keyword>
<comment type="caution">
    <text evidence="9">The sequence shown here is derived from an EMBL/GenBank/DDBJ whole genome shotgun (WGS) entry which is preliminary data.</text>
</comment>
<feature type="domain" description="Protein kinase" evidence="8">
    <location>
        <begin position="22"/>
        <end position="277"/>
    </location>
</feature>
<feature type="transmembrane region" description="Helical" evidence="7">
    <location>
        <begin position="780"/>
        <end position="803"/>
    </location>
</feature>
<evidence type="ECO:0000256" key="1">
    <source>
        <dbReference type="ARBA" id="ARBA00022679"/>
    </source>
</evidence>
<dbReference type="AlphaFoldDB" id="A0A2P8DUX2"/>
<keyword evidence="4 5" id="KW-0067">ATP-binding</keyword>
<evidence type="ECO:0000256" key="4">
    <source>
        <dbReference type="ARBA" id="ARBA00022840"/>
    </source>
</evidence>
<dbReference type="EMBL" id="PYGA01000001">
    <property type="protein sequence ID" value="PSL00994.1"/>
    <property type="molecule type" value="Genomic_DNA"/>
</dbReference>
<dbReference type="Gene3D" id="3.30.200.20">
    <property type="entry name" value="Phosphorylase Kinase, domain 1"/>
    <property type="match status" value="1"/>
</dbReference>
<feature type="transmembrane region" description="Helical" evidence="7">
    <location>
        <begin position="851"/>
        <end position="871"/>
    </location>
</feature>
<dbReference type="SMART" id="SM00220">
    <property type="entry name" value="S_TKc"/>
    <property type="match status" value="1"/>
</dbReference>
<evidence type="ECO:0000256" key="2">
    <source>
        <dbReference type="ARBA" id="ARBA00022741"/>
    </source>
</evidence>
<gene>
    <name evidence="9" type="ORF">CLV63_101473</name>
</gene>
<keyword evidence="1" id="KW-0808">Transferase</keyword>
<keyword evidence="7" id="KW-0812">Transmembrane</keyword>
<evidence type="ECO:0000313" key="9">
    <source>
        <dbReference type="EMBL" id="PSL00994.1"/>
    </source>
</evidence>
<evidence type="ECO:0000256" key="3">
    <source>
        <dbReference type="ARBA" id="ARBA00022777"/>
    </source>
</evidence>
<keyword evidence="7" id="KW-1133">Transmembrane helix</keyword>
<accession>A0A2P8DUX2</accession>
<feature type="transmembrane region" description="Helical" evidence="7">
    <location>
        <begin position="695"/>
        <end position="714"/>
    </location>
</feature>
<feature type="transmembrane region" description="Helical" evidence="7">
    <location>
        <begin position="622"/>
        <end position="644"/>
    </location>
</feature>
<dbReference type="Gene3D" id="1.10.510.10">
    <property type="entry name" value="Transferase(Phosphotransferase) domain 1"/>
    <property type="match status" value="1"/>
</dbReference>
<dbReference type="PROSITE" id="PS50011">
    <property type="entry name" value="PROTEIN_KINASE_DOM"/>
    <property type="match status" value="1"/>
</dbReference>
<feature type="transmembrane region" description="Helical" evidence="7">
    <location>
        <begin position="810"/>
        <end position="831"/>
    </location>
</feature>
<dbReference type="OrthoDB" id="3915799at2"/>
<dbReference type="SUPFAM" id="SSF56112">
    <property type="entry name" value="Protein kinase-like (PK-like)"/>
    <property type="match status" value="1"/>
</dbReference>
<organism evidence="9 10">
    <name type="scientific">Murinocardiopsis flavida</name>
    <dbReference type="NCBI Taxonomy" id="645275"/>
    <lineage>
        <taxon>Bacteria</taxon>
        <taxon>Bacillati</taxon>
        <taxon>Actinomycetota</taxon>
        <taxon>Actinomycetes</taxon>
        <taxon>Streptosporangiales</taxon>
        <taxon>Nocardiopsidaceae</taxon>
        <taxon>Murinocardiopsis</taxon>
    </lineage>
</organism>
<name>A0A2P8DUX2_9ACTN</name>
<feature type="transmembrane region" description="Helical" evidence="7">
    <location>
        <begin position="651"/>
        <end position="675"/>
    </location>
</feature>
<feature type="transmembrane region" description="Helical" evidence="7">
    <location>
        <begin position="735"/>
        <end position="760"/>
    </location>
</feature>
<evidence type="ECO:0000259" key="8">
    <source>
        <dbReference type="PROSITE" id="PS50011"/>
    </source>
</evidence>
<dbReference type="PANTHER" id="PTHR43289">
    <property type="entry name" value="MITOGEN-ACTIVATED PROTEIN KINASE KINASE KINASE 20-RELATED"/>
    <property type="match status" value="1"/>
</dbReference>
<evidence type="ECO:0000256" key="6">
    <source>
        <dbReference type="SAM" id="MobiDB-lite"/>
    </source>
</evidence>
<dbReference type="PROSITE" id="PS00108">
    <property type="entry name" value="PROTEIN_KINASE_ST"/>
    <property type="match status" value="1"/>
</dbReference>
<dbReference type="InterPro" id="IPR017441">
    <property type="entry name" value="Protein_kinase_ATP_BS"/>
</dbReference>
<keyword evidence="10" id="KW-1185">Reference proteome</keyword>
<evidence type="ECO:0000256" key="7">
    <source>
        <dbReference type="SAM" id="Phobius"/>
    </source>
</evidence>
<reference evidence="9 10" key="1">
    <citation type="submission" date="2018-03" db="EMBL/GenBank/DDBJ databases">
        <title>Genomic Encyclopedia of Archaeal and Bacterial Type Strains, Phase II (KMG-II): from individual species to whole genera.</title>
        <authorList>
            <person name="Goeker M."/>
        </authorList>
    </citation>
    <scope>NUCLEOTIDE SEQUENCE [LARGE SCALE GENOMIC DNA]</scope>
    <source>
        <strain evidence="9 10">DSM 45312</strain>
    </source>
</reference>
<keyword evidence="3 9" id="KW-0418">Kinase</keyword>
<feature type="transmembrane region" description="Helical" evidence="7">
    <location>
        <begin position="580"/>
        <end position="602"/>
    </location>
</feature>
<dbReference type="GO" id="GO:0005524">
    <property type="term" value="F:ATP binding"/>
    <property type="evidence" value="ECO:0007669"/>
    <property type="project" value="UniProtKB-UniRule"/>
</dbReference>
<dbReference type="RefSeq" id="WP_106581153.1">
    <property type="nucleotide sequence ID" value="NZ_PYGA01000001.1"/>
</dbReference>
<feature type="compositionally biased region" description="Pro residues" evidence="6">
    <location>
        <begin position="994"/>
        <end position="1006"/>
    </location>
</feature>
<dbReference type="PROSITE" id="PS00107">
    <property type="entry name" value="PROTEIN_KINASE_ATP"/>
    <property type="match status" value="1"/>
</dbReference>
<protein>
    <submittedName>
        <fullName evidence="9">Serine/threonine protein kinase</fullName>
    </submittedName>
</protein>